<dbReference type="EMBL" id="CP104013">
    <property type="protein sequence ID" value="UYP48744.1"/>
    <property type="molecule type" value="Genomic_DNA"/>
</dbReference>
<accession>A0ABY6HYZ5</accession>
<organism evidence="1 2">
    <name type="scientific">Candidatus Lokiarchaeum ossiferum</name>
    <dbReference type="NCBI Taxonomy" id="2951803"/>
    <lineage>
        <taxon>Archaea</taxon>
        <taxon>Promethearchaeati</taxon>
        <taxon>Promethearchaeota</taxon>
        <taxon>Promethearchaeia</taxon>
        <taxon>Promethearchaeales</taxon>
        <taxon>Promethearchaeaceae</taxon>
        <taxon>Candidatus Lokiarchaeum</taxon>
    </lineage>
</organism>
<dbReference type="Proteomes" id="UP001208689">
    <property type="component" value="Chromosome"/>
</dbReference>
<dbReference type="Gene3D" id="1.10.10.10">
    <property type="entry name" value="Winged helix-like DNA-binding domain superfamily/Winged helix DNA-binding domain"/>
    <property type="match status" value="1"/>
</dbReference>
<gene>
    <name evidence="1" type="ORF">NEF87_005029</name>
</gene>
<protein>
    <recommendedName>
        <fullName evidence="3">ArnR1-like winged helix-turn-helix domain-containing protein</fullName>
    </recommendedName>
</protein>
<dbReference type="InterPro" id="IPR036388">
    <property type="entry name" value="WH-like_DNA-bd_sf"/>
</dbReference>
<keyword evidence="2" id="KW-1185">Reference proteome</keyword>
<evidence type="ECO:0000313" key="1">
    <source>
        <dbReference type="EMBL" id="UYP48744.1"/>
    </source>
</evidence>
<sequence>MGNQTLKFFNLFRKRGFSETISILHSFPEKEIVQSKFFEQLQKEKSYANSYFRVKKDLLAHKLIAYKLNDDNEKVIFLTEKGASIWDKVQEIEKLI</sequence>
<name>A0ABY6HYZ5_9ARCH</name>
<evidence type="ECO:0008006" key="3">
    <source>
        <dbReference type="Google" id="ProtNLM"/>
    </source>
</evidence>
<reference evidence="1" key="1">
    <citation type="submission" date="2022-09" db="EMBL/GenBank/DDBJ databases">
        <title>Actin cytoskeleton and complex cell architecture in an #Asgard archaeon.</title>
        <authorList>
            <person name="Ponce Toledo R.I."/>
            <person name="Schleper C."/>
            <person name="Rodrigues Oliveira T."/>
            <person name="Wollweber F."/>
            <person name="Xu J."/>
            <person name="Rittmann S."/>
            <person name="Klingl A."/>
            <person name="Pilhofer M."/>
        </authorList>
    </citation>
    <scope>NUCLEOTIDE SEQUENCE</scope>
    <source>
        <strain evidence="1">B-35</strain>
    </source>
</reference>
<evidence type="ECO:0000313" key="2">
    <source>
        <dbReference type="Proteomes" id="UP001208689"/>
    </source>
</evidence>
<proteinExistence type="predicted"/>